<evidence type="ECO:0000313" key="4">
    <source>
        <dbReference type="EMBL" id="KAK3703291.1"/>
    </source>
</evidence>
<feature type="compositionally biased region" description="Basic and acidic residues" evidence="3">
    <location>
        <begin position="184"/>
        <end position="195"/>
    </location>
</feature>
<dbReference type="PANTHER" id="PTHR31809">
    <property type="entry name" value="BUD13 HOMOLOG"/>
    <property type="match status" value="1"/>
</dbReference>
<dbReference type="GO" id="GO:0005684">
    <property type="term" value="C:U2-type spliceosomal complex"/>
    <property type="evidence" value="ECO:0007669"/>
    <property type="project" value="TreeGrafter"/>
</dbReference>
<keyword evidence="5" id="KW-1185">Reference proteome</keyword>
<feature type="compositionally biased region" description="Low complexity" evidence="3">
    <location>
        <begin position="196"/>
        <end position="228"/>
    </location>
</feature>
<dbReference type="PANTHER" id="PTHR31809:SF0">
    <property type="entry name" value="BUD13 HOMOLOG"/>
    <property type="match status" value="1"/>
</dbReference>
<feature type="compositionally biased region" description="Basic and acidic residues" evidence="3">
    <location>
        <begin position="326"/>
        <end position="335"/>
    </location>
</feature>
<feature type="compositionally biased region" description="Basic and acidic residues" evidence="3">
    <location>
        <begin position="399"/>
        <end position="415"/>
    </location>
</feature>
<name>A0AAE1CKB3_9GAST</name>
<reference evidence="4" key="1">
    <citation type="journal article" date="2023" name="G3 (Bethesda)">
        <title>A reference genome for the long-term kleptoplast-retaining sea slug Elysia crispata morphotype clarki.</title>
        <authorList>
            <person name="Eastman K.E."/>
            <person name="Pendleton A.L."/>
            <person name="Shaikh M.A."/>
            <person name="Suttiyut T."/>
            <person name="Ogas R."/>
            <person name="Tomko P."/>
            <person name="Gavelis G."/>
            <person name="Widhalm J.R."/>
            <person name="Wisecaver J.H."/>
        </authorList>
    </citation>
    <scope>NUCLEOTIDE SEQUENCE</scope>
    <source>
        <strain evidence="4">ECLA1</strain>
    </source>
</reference>
<feature type="compositionally biased region" description="Basic and acidic residues" evidence="3">
    <location>
        <begin position="351"/>
        <end position="373"/>
    </location>
</feature>
<feature type="region of interest" description="Disordered" evidence="3">
    <location>
        <begin position="522"/>
        <end position="556"/>
    </location>
</feature>
<dbReference type="GO" id="GO:0070274">
    <property type="term" value="C:RES complex"/>
    <property type="evidence" value="ECO:0007669"/>
    <property type="project" value="TreeGrafter"/>
</dbReference>
<feature type="compositionally biased region" description="Basic and acidic residues" evidence="3">
    <location>
        <begin position="8"/>
        <end position="23"/>
    </location>
</feature>
<feature type="compositionally biased region" description="Basic and acidic residues" evidence="3">
    <location>
        <begin position="247"/>
        <end position="265"/>
    </location>
</feature>
<evidence type="ECO:0000256" key="2">
    <source>
        <dbReference type="ARBA" id="ARBA00014454"/>
    </source>
</evidence>
<comment type="caution">
    <text evidence="4">The sequence shown here is derived from an EMBL/GenBank/DDBJ whole genome shotgun (WGS) entry which is preliminary data.</text>
</comment>
<feature type="compositionally biased region" description="Polar residues" evidence="3">
    <location>
        <begin position="229"/>
        <end position="245"/>
    </location>
</feature>
<comment type="similarity">
    <text evidence="1">Belongs to the CWC26 family.</text>
</comment>
<protein>
    <recommendedName>
        <fullName evidence="2">BUD13 homolog</fullName>
    </recommendedName>
</protein>
<accession>A0AAE1CKB3</accession>
<dbReference type="InterPro" id="IPR051112">
    <property type="entry name" value="CWC26_splicing_factor"/>
</dbReference>
<dbReference type="EMBL" id="JAWDGP010007839">
    <property type="protein sequence ID" value="KAK3703291.1"/>
    <property type="molecule type" value="Genomic_DNA"/>
</dbReference>
<evidence type="ECO:0000313" key="5">
    <source>
        <dbReference type="Proteomes" id="UP001283361"/>
    </source>
</evidence>
<dbReference type="InterPro" id="IPR018609">
    <property type="entry name" value="Bud13"/>
</dbReference>
<dbReference type="GO" id="GO:0003723">
    <property type="term" value="F:RNA binding"/>
    <property type="evidence" value="ECO:0007669"/>
    <property type="project" value="TreeGrafter"/>
</dbReference>
<organism evidence="4 5">
    <name type="scientific">Elysia crispata</name>
    <name type="common">lettuce slug</name>
    <dbReference type="NCBI Taxonomy" id="231223"/>
    <lineage>
        <taxon>Eukaryota</taxon>
        <taxon>Metazoa</taxon>
        <taxon>Spiralia</taxon>
        <taxon>Lophotrochozoa</taxon>
        <taxon>Mollusca</taxon>
        <taxon>Gastropoda</taxon>
        <taxon>Heterobranchia</taxon>
        <taxon>Euthyneura</taxon>
        <taxon>Panpulmonata</taxon>
        <taxon>Sacoglossa</taxon>
        <taxon>Placobranchoidea</taxon>
        <taxon>Plakobranchidae</taxon>
        <taxon>Elysia</taxon>
    </lineage>
</organism>
<evidence type="ECO:0000256" key="1">
    <source>
        <dbReference type="ARBA" id="ARBA00011069"/>
    </source>
</evidence>
<dbReference type="AlphaFoldDB" id="A0AAE1CKB3"/>
<dbReference type="Pfam" id="PF09736">
    <property type="entry name" value="Bud13"/>
    <property type="match status" value="1"/>
</dbReference>
<proteinExistence type="inferred from homology"/>
<feature type="compositionally biased region" description="Basic and acidic residues" evidence="3">
    <location>
        <begin position="446"/>
        <end position="464"/>
    </location>
</feature>
<dbReference type="Proteomes" id="UP001283361">
    <property type="component" value="Unassembled WGS sequence"/>
</dbReference>
<dbReference type="GO" id="GO:0000398">
    <property type="term" value="P:mRNA splicing, via spliceosome"/>
    <property type="evidence" value="ECO:0007669"/>
    <property type="project" value="TreeGrafter"/>
</dbReference>
<feature type="region of interest" description="Disordered" evidence="3">
    <location>
        <begin position="1"/>
        <end position="481"/>
    </location>
</feature>
<gene>
    <name evidence="4" type="ORF">RRG08_017335</name>
</gene>
<evidence type="ECO:0000256" key="3">
    <source>
        <dbReference type="SAM" id="MobiDB-lite"/>
    </source>
</evidence>
<sequence length="594" mass="68381">MAALSKAEYLKRYMSKDKLPKDEKKKKRKKMKPPTNSRLQIIDDDVDFKRKDRGGAAELEDEEEAPTVAEVVDERPKHVQQLEAYRKSNRWKTLGQEEDDESISADYGVIRKSSPHTKGLQPRKKRHDSSDSDQEVAKRKRHDSSSESDLSPSRRGLNKKVNPEEMSRRVRKRHDTDSDLDNSPPKKRDSKRQEDSNQSPQRPSSSLSLSLSAKTNSSSHNSKTLSESQQSSKTKTNHYLPTTSRLGRHDSDSDQSPVRERKGGSDSDQSPARRRKAGSDSDQSPIRRRKAGSDSDQSPVRRRKAGSDSDQSPPRKRKKASNFKELTSRKRHDSDSDPSPPRKNRPQQSPPRDKRRETDSDSRKRSRKSRFEDNEMEDERLQKATKTLGGAKAGLSSAREMKEEAKKLKEKEERSFQNIDEATLGRNAKTVVRDKHTGKRKNLQAESEKAAEEEKKKEEQREKYAAWGKGVKQRQDKEAKLQDQIHEAMKPLARYSDDADLDAMRRLEERAEDPMLAFIQKRRKKEEEKAGVKKKKELPRYKGPAPPPNRFNLMPGYRWDGVDRSNGFEKKIFAHRANKTAIKEMAYKWSTEDM</sequence>